<feature type="binding site" evidence="7">
    <location>
        <begin position="349"/>
        <end position="351"/>
    </location>
    <ligand>
        <name>(6S)-5,6,7,8-tetrahydrofolate</name>
        <dbReference type="ChEBI" id="CHEBI:57453"/>
    </ligand>
</feature>
<dbReference type="Gene3D" id="3.40.640.10">
    <property type="entry name" value="Type I PLP-dependent aspartate aminotransferase-like (Major domain)"/>
    <property type="match status" value="1"/>
</dbReference>
<dbReference type="CDD" id="cd00378">
    <property type="entry name" value="SHMT"/>
    <property type="match status" value="1"/>
</dbReference>
<comment type="similarity">
    <text evidence="2 7">Belongs to the SHMT family.</text>
</comment>
<dbReference type="HAMAP" id="MF_00051">
    <property type="entry name" value="SHMT"/>
    <property type="match status" value="1"/>
</dbReference>
<accession>A0ABX5SMH9</accession>
<feature type="binding site" evidence="7">
    <location>
        <position position="239"/>
    </location>
    <ligand>
        <name>(6S)-5,6,7,8-tetrahydrofolate</name>
        <dbReference type="ChEBI" id="CHEBI:57453"/>
    </ligand>
</feature>
<dbReference type="InterPro" id="IPR001085">
    <property type="entry name" value="Ser_HO-MeTrfase"/>
</dbReference>
<dbReference type="InterPro" id="IPR039429">
    <property type="entry name" value="SHMT-like_dom"/>
</dbReference>
<evidence type="ECO:0000256" key="1">
    <source>
        <dbReference type="ARBA" id="ARBA00001933"/>
    </source>
</evidence>
<keyword evidence="4 7" id="KW-0028">Amino-acid biosynthesis</keyword>
<comment type="function">
    <text evidence="7">Catalyzes the reversible interconversion of serine and glycine with tetrahydrofolate (THF) serving as the one-carbon carrier. This reaction serves as the major source of one-carbon groups required for the biosynthesis of purines, thymidylate, methionine, and other important biomolecules. Also exhibits THF-independent aldolase activity toward beta-hydroxyamino acids, producing glycine and aldehydes, via a retro-aldol mechanism.</text>
</comment>
<feature type="modified residue" description="N6-(pyridoxal phosphate)lysine" evidence="7">
    <location>
        <position position="225"/>
    </location>
</feature>
<comment type="pathway">
    <text evidence="7">Amino-acid biosynthesis; glycine biosynthesis; glycine from L-serine: step 1/1.</text>
</comment>
<evidence type="ECO:0000256" key="2">
    <source>
        <dbReference type="ARBA" id="ARBA00006376"/>
    </source>
</evidence>
<keyword evidence="10" id="KW-1185">Reference proteome</keyword>
<comment type="pathway">
    <text evidence="7">One-carbon metabolism; tetrahydrofolate interconversion.</text>
</comment>
<feature type="binding site" evidence="7">
    <location>
        <begin position="120"/>
        <end position="122"/>
    </location>
    <ligand>
        <name>(6S)-5,6,7,8-tetrahydrofolate</name>
        <dbReference type="ChEBI" id="CHEBI:57453"/>
    </ligand>
</feature>
<dbReference type="InterPro" id="IPR015422">
    <property type="entry name" value="PyrdxlP-dep_Trfase_small"/>
</dbReference>
<dbReference type="InterPro" id="IPR049943">
    <property type="entry name" value="Ser_HO-MeTrfase-like"/>
</dbReference>
<dbReference type="RefSeq" id="WP_013104107.1">
    <property type="nucleotide sequence ID" value="NZ_CP037939.1"/>
</dbReference>
<dbReference type="PIRSF" id="PIRSF000412">
    <property type="entry name" value="SHMT"/>
    <property type="match status" value="1"/>
</dbReference>
<feature type="domain" description="Serine hydroxymethyltransferase-like" evidence="8">
    <location>
        <begin position="4"/>
        <end position="380"/>
    </location>
</feature>
<dbReference type="SUPFAM" id="SSF53383">
    <property type="entry name" value="PLP-dependent transferases"/>
    <property type="match status" value="1"/>
</dbReference>
<dbReference type="InterPro" id="IPR015421">
    <property type="entry name" value="PyrdxlP-dep_Trfase_major"/>
</dbReference>
<keyword evidence="3 7" id="KW-0554">One-carbon metabolism</keyword>
<organism evidence="9 10">
    <name type="scientific">Leuconostoc kimchii</name>
    <dbReference type="NCBI Taxonomy" id="136609"/>
    <lineage>
        <taxon>Bacteria</taxon>
        <taxon>Bacillati</taxon>
        <taxon>Bacillota</taxon>
        <taxon>Bacilli</taxon>
        <taxon>Lactobacillales</taxon>
        <taxon>Lactobacillaceae</taxon>
        <taxon>Leuconostoc</taxon>
    </lineage>
</organism>
<dbReference type="Pfam" id="PF00464">
    <property type="entry name" value="SHMT"/>
    <property type="match status" value="1"/>
</dbReference>
<sequence length="410" mass="44474">MSFKERDPEVWSAIQQEGARQNRTIELIASENFTSKSVRAAQGSVLTNKYAEGYPYKRYYGGTEYVDVVEQLAIDRLKTLFGAEYANVQPHSGSQANAAAYMAFLQPGDRILGMNLDAGGHLTHGAKVSFSGKMYDSYTYGLDSETERLDYDAIAAQAREIKPQMIVAGASAYSRTIDFTKFRAIADEVGAYLMVDMAHIAGLVAAGLHPNPVGIADVVTSTTHKTLRGPRGGVILSQEKYAKKINSAIFPGTQGGPLEHVIAGKAIAFGEALQPEFKTYAAQVIKNAQAMAAVFNQTDDIRVVAGGTDNHLFNLDLTKTGLNGKQTQELLDTVSITTNKEALPNETLSPFVTSGIRIGTPAITTRGFNEDDARQVANLIVTAIHNYDDAKVLKTVKKEVEILAMTHLFE</sequence>
<dbReference type="EMBL" id="CP037939">
    <property type="protein sequence ID" value="QBR47677.1"/>
    <property type="molecule type" value="Genomic_DNA"/>
</dbReference>
<evidence type="ECO:0000256" key="5">
    <source>
        <dbReference type="ARBA" id="ARBA00022679"/>
    </source>
</evidence>
<reference evidence="9 10" key="1">
    <citation type="submission" date="2019-03" db="EMBL/GenBank/DDBJ databases">
        <title>Complete Genome Sequence of Leuconostoc kimchii strain NKJ218 Isolated from Homemade Kimchi.</title>
        <authorList>
            <person name="Jung J.Y."/>
            <person name="Jin H.M."/>
            <person name="Jung J.-W."/>
            <person name="Lee S.-Y."/>
            <person name="Ryu B.-G."/>
            <person name="Han S.-S."/>
            <person name="Kang H.K."/>
            <person name="Choi H.W."/>
            <person name="Chung E.J."/>
            <person name="Choi K.-M."/>
        </authorList>
    </citation>
    <scope>NUCLEOTIDE SEQUENCE [LARGE SCALE GENOMIC DNA]</scope>
    <source>
        <strain evidence="9 10">NKJ218</strain>
    </source>
</reference>
<comment type="subcellular location">
    <subcellularLocation>
        <location evidence="7">Cytoplasm</location>
    </subcellularLocation>
</comment>
<dbReference type="Proteomes" id="UP000295756">
    <property type="component" value="Chromosome"/>
</dbReference>
<evidence type="ECO:0000259" key="8">
    <source>
        <dbReference type="Pfam" id="PF00464"/>
    </source>
</evidence>
<evidence type="ECO:0000313" key="10">
    <source>
        <dbReference type="Proteomes" id="UP000295756"/>
    </source>
</evidence>
<keyword evidence="5 7" id="KW-0808">Transferase</keyword>
<dbReference type="Gene3D" id="3.90.1150.10">
    <property type="entry name" value="Aspartate Aminotransferase, domain 1"/>
    <property type="match status" value="1"/>
</dbReference>
<evidence type="ECO:0000256" key="3">
    <source>
        <dbReference type="ARBA" id="ARBA00022563"/>
    </source>
</evidence>
<proteinExistence type="inferred from homology"/>
<dbReference type="PROSITE" id="PS00096">
    <property type="entry name" value="SHMT"/>
    <property type="match status" value="1"/>
</dbReference>
<keyword evidence="7" id="KW-0963">Cytoplasm</keyword>
<dbReference type="PANTHER" id="PTHR11680">
    <property type="entry name" value="SERINE HYDROXYMETHYLTRANSFERASE"/>
    <property type="match status" value="1"/>
</dbReference>
<comment type="catalytic activity">
    <reaction evidence="7">
        <text>(6R)-5,10-methylene-5,6,7,8-tetrahydrofolate + glycine + H2O = (6S)-5,6,7,8-tetrahydrofolate + L-serine</text>
        <dbReference type="Rhea" id="RHEA:15481"/>
        <dbReference type="ChEBI" id="CHEBI:15377"/>
        <dbReference type="ChEBI" id="CHEBI:15636"/>
        <dbReference type="ChEBI" id="CHEBI:33384"/>
        <dbReference type="ChEBI" id="CHEBI:57305"/>
        <dbReference type="ChEBI" id="CHEBI:57453"/>
        <dbReference type="EC" id="2.1.2.1"/>
    </reaction>
</comment>
<evidence type="ECO:0000256" key="6">
    <source>
        <dbReference type="ARBA" id="ARBA00022898"/>
    </source>
</evidence>
<evidence type="ECO:0000313" key="9">
    <source>
        <dbReference type="EMBL" id="QBR47677.1"/>
    </source>
</evidence>
<gene>
    <name evidence="7" type="primary">glyA</name>
    <name evidence="9" type="ORF">EW139_05905</name>
</gene>
<feature type="binding site" evidence="7">
    <location>
        <position position="116"/>
    </location>
    <ligand>
        <name>(6S)-5,6,7,8-tetrahydrofolate</name>
        <dbReference type="ChEBI" id="CHEBI:57453"/>
    </ligand>
</feature>
<keyword evidence="6 7" id="KW-0663">Pyridoxal phosphate</keyword>
<name>A0ABX5SMH9_9LACO</name>
<comment type="cofactor">
    <cofactor evidence="1 7">
        <name>pyridoxal 5'-phosphate</name>
        <dbReference type="ChEBI" id="CHEBI:597326"/>
    </cofactor>
</comment>
<evidence type="ECO:0000256" key="4">
    <source>
        <dbReference type="ARBA" id="ARBA00022605"/>
    </source>
</evidence>
<dbReference type="InterPro" id="IPR015424">
    <property type="entry name" value="PyrdxlP-dep_Trfase"/>
</dbReference>
<evidence type="ECO:0000256" key="7">
    <source>
        <dbReference type="HAMAP-Rule" id="MF_00051"/>
    </source>
</evidence>
<comment type="subunit">
    <text evidence="7">Homodimer.</text>
</comment>
<dbReference type="NCBIfam" id="NF000586">
    <property type="entry name" value="PRK00011.1"/>
    <property type="match status" value="1"/>
</dbReference>
<dbReference type="InterPro" id="IPR019798">
    <property type="entry name" value="Ser_HO-MeTrfase_PLP_BS"/>
</dbReference>
<feature type="site" description="Plays an important role in substrate specificity" evidence="7">
    <location>
        <position position="224"/>
    </location>
</feature>
<dbReference type="EC" id="2.1.2.1" evidence="7"/>
<dbReference type="PANTHER" id="PTHR11680:SF35">
    <property type="entry name" value="SERINE HYDROXYMETHYLTRANSFERASE 1"/>
    <property type="match status" value="1"/>
</dbReference>
<protein>
    <recommendedName>
        <fullName evidence="7">Serine hydroxymethyltransferase</fullName>
        <shortName evidence="7">SHMT</shortName>
        <shortName evidence="7">Serine methylase</shortName>
        <ecNumber evidence="7">2.1.2.1</ecNumber>
    </recommendedName>
</protein>